<dbReference type="EMBL" id="CP023976">
    <property type="protein sequence ID" value="ATM24737.1"/>
    <property type="molecule type" value="Genomic_DNA"/>
</dbReference>
<evidence type="ECO:0000259" key="5">
    <source>
        <dbReference type="PROSITE" id="PS51278"/>
    </source>
</evidence>
<evidence type="ECO:0000256" key="4">
    <source>
        <dbReference type="ARBA" id="ARBA00022962"/>
    </source>
</evidence>
<reference evidence="6 7" key="1">
    <citation type="submission" date="2017-10" db="EMBL/GenBank/DDBJ databases">
        <title>Streptomyces alboflavus Genome sequencing and assembly.</title>
        <authorList>
            <person name="Wang Y."/>
            <person name="Du B."/>
            <person name="Ding Y."/>
            <person name="Liu H."/>
            <person name="Hou Q."/>
            <person name="Liu K."/>
            <person name="Wang C."/>
            <person name="Yao L."/>
        </authorList>
    </citation>
    <scope>NUCLEOTIDE SEQUENCE [LARGE SCALE GENOMIC DNA]</scope>
    <source>
        <strain evidence="6 7">MDJK44</strain>
        <plasmid evidence="7">Plasmid pmdjk44.1</plasmid>
    </source>
</reference>
<evidence type="ECO:0000313" key="6">
    <source>
        <dbReference type="EMBL" id="ATM24737.1"/>
    </source>
</evidence>
<evidence type="ECO:0000256" key="3">
    <source>
        <dbReference type="ARBA" id="ARBA00022679"/>
    </source>
</evidence>
<keyword evidence="6" id="KW-0614">Plasmid</keyword>
<organism evidence="6 7">
    <name type="scientific">Streptomyces alboflavus</name>
    <dbReference type="NCBI Taxonomy" id="67267"/>
    <lineage>
        <taxon>Bacteria</taxon>
        <taxon>Bacillati</taxon>
        <taxon>Actinomycetota</taxon>
        <taxon>Actinomycetes</taxon>
        <taxon>Kitasatosporales</taxon>
        <taxon>Streptomycetaceae</taxon>
        <taxon>Streptomyces</taxon>
    </lineage>
</organism>
<dbReference type="GO" id="GO:0004360">
    <property type="term" value="F:glutamine-fructose-6-phosphate transaminase (isomerizing) activity"/>
    <property type="evidence" value="ECO:0007669"/>
    <property type="project" value="UniProtKB-EC"/>
</dbReference>
<dbReference type="PROSITE" id="PS51278">
    <property type="entry name" value="GATASE_TYPE_2"/>
    <property type="match status" value="1"/>
</dbReference>
<sequence length="312" mass="33966">MCGLFGVIRNQTCNPTRATIMCAALGHLAEERGKDSAGLAFATSETQELTRRPVTNRRDVTAGGWRIIKGPGRFREVWKRDYIGALNEAPAVLGHTRWMTQGAAKLTNSSPLQVGQLIGTHNGDVDALPLRKTFGLPRATGDTDTEVLFQALDQAGGVILPTLDVLETVVGRAALAWTDRRWPQLVMLARTAVSPLSVAVDTNGNLYWASNPGWFRKAAKTADVTLTEILMVPEGTMIMVDYSTGTPVMVDDRSFTATARAKDDRLAQVVAYRGFSIEDQMADEAVCSHRTLREPQLSRSVAPTLWLSPSGK</sequence>
<name>A0A291W494_9ACTN</name>
<feature type="domain" description="Glutamine amidotransferase type-2" evidence="5">
    <location>
        <begin position="2"/>
        <end position="243"/>
    </location>
</feature>
<dbReference type="InterPro" id="IPR017932">
    <property type="entry name" value="GATase_2_dom"/>
</dbReference>
<geneLocation type="plasmid" evidence="7">
    <name>pmdjk44.1</name>
</geneLocation>
<evidence type="ECO:0000256" key="2">
    <source>
        <dbReference type="ARBA" id="ARBA00012916"/>
    </source>
</evidence>
<keyword evidence="4 6" id="KW-0315">Glutamine amidotransferase</keyword>
<comment type="catalytic activity">
    <reaction evidence="1">
        <text>D-fructose 6-phosphate + L-glutamine = D-glucosamine 6-phosphate + L-glutamate</text>
        <dbReference type="Rhea" id="RHEA:13237"/>
        <dbReference type="ChEBI" id="CHEBI:29985"/>
        <dbReference type="ChEBI" id="CHEBI:58359"/>
        <dbReference type="ChEBI" id="CHEBI:58725"/>
        <dbReference type="ChEBI" id="CHEBI:61527"/>
        <dbReference type="EC" id="2.6.1.16"/>
    </reaction>
</comment>
<dbReference type="PANTHER" id="PTHR10937">
    <property type="entry name" value="GLUCOSAMINE--FRUCTOSE-6-PHOSPHATE AMINOTRANSFERASE, ISOMERIZING"/>
    <property type="match status" value="1"/>
</dbReference>
<dbReference type="KEGG" id="salf:SMD44_p10238"/>
<dbReference type="InterPro" id="IPR029055">
    <property type="entry name" value="Ntn_hydrolases_N"/>
</dbReference>
<protein>
    <recommendedName>
        <fullName evidence="2">glutamine--fructose-6-phosphate transaminase (isomerizing)</fullName>
        <ecNumber evidence="2">2.6.1.16</ecNumber>
    </recommendedName>
</protein>
<keyword evidence="7" id="KW-1185">Reference proteome</keyword>
<keyword evidence="3 6" id="KW-0808">Transferase</keyword>
<accession>A0A291W494</accession>
<dbReference type="Gene3D" id="3.60.20.10">
    <property type="entry name" value="Glutamine Phosphoribosylpyrophosphate, subunit 1, domain 1"/>
    <property type="match status" value="1"/>
</dbReference>
<dbReference type="AlphaFoldDB" id="A0A291W494"/>
<proteinExistence type="predicted"/>
<dbReference type="Proteomes" id="UP000195880">
    <property type="component" value="Plasmid pMDJK44.1"/>
</dbReference>
<dbReference type="EC" id="2.6.1.16" evidence="2"/>
<dbReference type="CDD" id="cd00352">
    <property type="entry name" value="Gn_AT_II"/>
    <property type="match status" value="1"/>
</dbReference>
<dbReference type="SUPFAM" id="SSF56235">
    <property type="entry name" value="N-terminal nucleophile aminohydrolases (Ntn hydrolases)"/>
    <property type="match status" value="1"/>
</dbReference>
<gene>
    <name evidence="6" type="ORF">SMD44_p10238</name>
</gene>
<evidence type="ECO:0000256" key="1">
    <source>
        <dbReference type="ARBA" id="ARBA00001031"/>
    </source>
</evidence>
<dbReference type="Pfam" id="PF13522">
    <property type="entry name" value="GATase_6"/>
    <property type="match status" value="1"/>
</dbReference>
<evidence type="ECO:0000313" key="7">
    <source>
        <dbReference type="Proteomes" id="UP000195880"/>
    </source>
</evidence>